<evidence type="ECO:0000256" key="8">
    <source>
        <dbReference type="ARBA" id="ARBA00022989"/>
    </source>
</evidence>
<keyword evidence="5 11" id="KW-0812">Transmembrane</keyword>
<dbReference type="CDD" id="cd07023">
    <property type="entry name" value="S49_Sppa_N_C"/>
    <property type="match status" value="1"/>
</dbReference>
<feature type="compositionally biased region" description="Basic residues" evidence="10">
    <location>
        <begin position="87"/>
        <end position="102"/>
    </location>
</feature>
<dbReference type="Proteomes" id="UP001236500">
    <property type="component" value="Chromosome"/>
</dbReference>
<keyword evidence="15" id="KW-1185">Reference proteome</keyword>
<accession>A0ABY8NIF8</accession>
<evidence type="ECO:0000256" key="3">
    <source>
        <dbReference type="ARBA" id="ARBA00022475"/>
    </source>
</evidence>
<reference evidence="14 15" key="1">
    <citation type="submission" date="2023-02" db="EMBL/GenBank/DDBJ databases">
        <title>Description and genomic characterization of Microbulbifer bruguierae sp. nov., isolated from the sediment of mangrove plant Bruguiera sexangula.</title>
        <authorList>
            <person name="Long M."/>
        </authorList>
    </citation>
    <scope>NUCLEOTIDE SEQUENCE [LARGE SCALE GENOMIC DNA]</scope>
    <source>
        <strain evidence="14 15">H12</strain>
    </source>
</reference>
<dbReference type="InterPro" id="IPR002142">
    <property type="entry name" value="Peptidase_S49"/>
</dbReference>
<dbReference type="SUPFAM" id="SSF52096">
    <property type="entry name" value="ClpP/crotonase"/>
    <property type="match status" value="1"/>
</dbReference>
<dbReference type="Pfam" id="PF01343">
    <property type="entry name" value="Peptidase_S49"/>
    <property type="match status" value="1"/>
</dbReference>
<gene>
    <name evidence="14" type="primary">sohB</name>
    <name evidence="14" type="ORF">PVT68_03440</name>
</gene>
<evidence type="ECO:0000256" key="10">
    <source>
        <dbReference type="SAM" id="MobiDB-lite"/>
    </source>
</evidence>
<dbReference type="GO" id="GO:0008233">
    <property type="term" value="F:peptidase activity"/>
    <property type="evidence" value="ECO:0007669"/>
    <property type="project" value="UniProtKB-KW"/>
</dbReference>
<evidence type="ECO:0000259" key="13">
    <source>
        <dbReference type="Pfam" id="PF08496"/>
    </source>
</evidence>
<feature type="transmembrane region" description="Helical" evidence="11">
    <location>
        <begin position="7"/>
        <end position="30"/>
    </location>
</feature>
<protein>
    <submittedName>
        <fullName evidence="14">Protease SohB</fullName>
        <ecNumber evidence="14">3.4.21.-</ecNumber>
    </submittedName>
</protein>
<dbReference type="RefSeq" id="WP_280321212.1">
    <property type="nucleotide sequence ID" value="NZ_CP118605.1"/>
</dbReference>
<evidence type="ECO:0000256" key="4">
    <source>
        <dbReference type="ARBA" id="ARBA00022670"/>
    </source>
</evidence>
<evidence type="ECO:0000256" key="6">
    <source>
        <dbReference type="ARBA" id="ARBA00022801"/>
    </source>
</evidence>
<proteinExistence type="inferred from homology"/>
<dbReference type="EC" id="3.4.21.-" evidence="14"/>
<dbReference type="PANTHER" id="PTHR42987:SF4">
    <property type="entry name" value="PROTEASE SOHB-RELATED"/>
    <property type="match status" value="1"/>
</dbReference>
<keyword evidence="8 11" id="KW-1133">Transmembrane helix</keyword>
<organism evidence="14 15">
    <name type="scientific">Microbulbifer bruguierae</name>
    <dbReference type="NCBI Taxonomy" id="3029061"/>
    <lineage>
        <taxon>Bacteria</taxon>
        <taxon>Pseudomonadati</taxon>
        <taxon>Pseudomonadota</taxon>
        <taxon>Gammaproteobacteria</taxon>
        <taxon>Cellvibrionales</taxon>
        <taxon>Microbulbiferaceae</taxon>
        <taxon>Microbulbifer</taxon>
    </lineage>
</organism>
<evidence type="ECO:0000313" key="14">
    <source>
        <dbReference type="EMBL" id="WGL17358.1"/>
    </source>
</evidence>
<dbReference type="Pfam" id="PF08496">
    <property type="entry name" value="Peptidase_S49_N"/>
    <property type="match status" value="1"/>
</dbReference>
<evidence type="ECO:0000256" key="2">
    <source>
        <dbReference type="ARBA" id="ARBA00008683"/>
    </source>
</evidence>
<dbReference type="Gene3D" id="3.90.226.10">
    <property type="entry name" value="2-enoyl-CoA Hydratase, Chain A, domain 1"/>
    <property type="match status" value="1"/>
</dbReference>
<feature type="compositionally biased region" description="Basic and acidic residues" evidence="10">
    <location>
        <begin position="71"/>
        <end position="86"/>
    </location>
</feature>
<evidence type="ECO:0000256" key="5">
    <source>
        <dbReference type="ARBA" id="ARBA00022692"/>
    </source>
</evidence>
<feature type="domain" description="Peptidase S49" evidence="12">
    <location>
        <begin position="212"/>
        <end position="360"/>
    </location>
</feature>
<name>A0ABY8NIF8_9GAMM</name>
<dbReference type="InterPro" id="IPR013703">
    <property type="entry name" value="Peptidase_S49_N_proteobac"/>
</dbReference>
<dbReference type="PANTHER" id="PTHR42987">
    <property type="entry name" value="PEPTIDASE S49"/>
    <property type="match status" value="1"/>
</dbReference>
<feature type="region of interest" description="Disordered" evidence="10">
    <location>
        <begin position="71"/>
        <end position="143"/>
    </location>
</feature>
<dbReference type="Gene3D" id="6.20.330.10">
    <property type="match status" value="1"/>
</dbReference>
<sequence length="402" mass="44655">MEFLSEYGLFLAKVVTIVVALLVVVGVIVANRVHHKDRQPGHIAITRLNDRYEDFKETLLEAVMDSADYAERRKQQEKDKKAEAKALAKKRKAEQKAAHKARKAEEKTSVEIDAHEVKVPEQAEADAEVGAETTATAEHASPQVADLGPRKRLFVLHFDGDIKASALSNLREEITAILQVADKNDEVVVCLESPGGMVANYGLAASQLARVRSSGVKLTIVVDKVAASGGYMMACVADRILAAPFAMLGSIGVVAQLPNFHRLLQRNDVDFELFTAGEYKRTVTMFGENTPEGKEKFQSDLEEIHTLFQHFVSEYRPQLDIGKVATGEVWFGQRALDLALVDELKTSDEYLTARAENADLYQVEYKERQNIAKKIGFATQSGIESVLTRLFSRLTAWRHQAQ</sequence>
<keyword evidence="7" id="KW-0720">Serine protease</keyword>
<dbReference type="GO" id="GO:0006508">
    <property type="term" value="P:proteolysis"/>
    <property type="evidence" value="ECO:0007669"/>
    <property type="project" value="UniProtKB-KW"/>
</dbReference>
<evidence type="ECO:0000256" key="9">
    <source>
        <dbReference type="ARBA" id="ARBA00023136"/>
    </source>
</evidence>
<feature type="domain" description="Peptidase S49 N-terminal proteobacteria" evidence="13">
    <location>
        <begin position="2"/>
        <end position="208"/>
    </location>
</feature>
<evidence type="ECO:0000256" key="11">
    <source>
        <dbReference type="SAM" id="Phobius"/>
    </source>
</evidence>
<dbReference type="NCBIfam" id="NF008745">
    <property type="entry name" value="PRK11778.1"/>
    <property type="match status" value="1"/>
</dbReference>
<dbReference type="InterPro" id="IPR047272">
    <property type="entry name" value="S49_SppA_C"/>
</dbReference>
<keyword evidence="9 11" id="KW-0472">Membrane</keyword>
<evidence type="ECO:0000313" key="15">
    <source>
        <dbReference type="Proteomes" id="UP001236500"/>
    </source>
</evidence>
<comment type="similarity">
    <text evidence="2">Belongs to the peptidase S49 family.</text>
</comment>
<keyword evidence="3" id="KW-1003">Cell membrane</keyword>
<evidence type="ECO:0000256" key="1">
    <source>
        <dbReference type="ARBA" id="ARBA00004236"/>
    </source>
</evidence>
<feature type="compositionally biased region" description="Basic and acidic residues" evidence="10">
    <location>
        <begin position="103"/>
        <end position="121"/>
    </location>
</feature>
<evidence type="ECO:0000259" key="12">
    <source>
        <dbReference type="Pfam" id="PF01343"/>
    </source>
</evidence>
<keyword evidence="4 14" id="KW-0645">Protease</keyword>
<dbReference type="InterPro" id="IPR029045">
    <property type="entry name" value="ClpP/crotonase-like_dom_sf"/>
</dbReference>
<evidence type="ECO:0000256" key="7">
    <source>
        <dbReference type="ARBA" id="ARBA00022825"/>
    </source>
</evidence>
<comment type="subcellular location">
    <subcellularLocation>
        <location evidence="1">Cell membrane</location>
    </subcellularLocation>
</comment>
<keyword evidence="6 14" id="KW-0378">Hydrolase</keyword>
<feature type="compositionally biased region" description="Low complexity" evidence="10">
    <location>
        <begin position="130"/>
        <end position="140"/>
    </location>
</feature>
<dbReference type="EMBL" id="CP118605">
    <property type="protein sequence ID" value="WGL17358.1"/>
    <property type="molecule type" value="Genomic_DNA"/>
</dbReference>